<keyword evidence="2" id="KW-0732">Signal</keyword>
<dbReference type="RefSeq" id="WP_091391867.1">
    <property type="nucleotide sequence ID" value="NZ_BKAI01000002.1"/>
</dbReference>
<keyword evidence="4" id="KW-1185">Reference proteome</keyword>
<accession>A0A1G8SXD6</accession>
<sequence>MKNLFLSVMILVGVCASAQEAKKTTKEQTKTESVTSVTPEAKKAESSTTSTTVKSADNGTAKSATKTETTTTVPAEQAAQKPKSDATKPAQ</sequence>
<organism evidence="3 4">
    <name type="scientific">Flavobacterium noncentrifugens</name>
    <dbReference type="NCBI Taxonomy" id="1128970"/>
    <lineage>
        <taxon>Bacteria</taxon>
        <taxon>Pseudomonadati</taxon>
        <taxon>Bacteroidota</taxon>
        <taxon>Flavobacteriia</taxon>
        <taxon>Flavobacteriales</taxon>
        <taxon>Flavobacteriaceae</taxon>
        <taxon>Flavobacterium</taxon>
    </lineage>
</organism>
<feature type="compositionally biased region" description="Basic and acidic residues" evidence="1">
    <location>
        <begin position="20"/>
        <end position="30"/>
    </location>
</feature>
<dbReference type="EMBL" id="FNEZ01000001">
    <property type="protein sequence ID" value="SDJ33230.1"/>
    <property type="molecule type" value="Genomic_DNA"/>
</dbReference>
<evidence type="ECO:0000313" key="3">
    <source>
        <dbReference type="EMBL" id="SDJ33230.1"/>
    </source>
</evidence>
<proteinExistence type="predicted"/>
<dbReference type="Proteomes" id="UP000199580">
    <property type="component" value="Unassembled WGS sequence"/>
</dbReference>
<evidence type="ECO:0000256" key="2">
    <source>
        <dbReference type="SAM" id="SignalP"/>
    </source>
</evidence>
<protein>
    <submittedName>
        <fullName evidence="3">Uncharacterized protein</fullName>
    </submittedName>
</protein>
<feature type="chain" id="PRO_5011506811" evidence="2">
    <location>
        <begin position="19"/>
        <end position="91"/>
    </location>
</feature>
<evidence type="ECO:0000256" key="1">
    <source>
        <dbReference type="SAM" id="MobiDB-lite"/>
    </source>
</evidence>
<gene>
    <name evidence="3" type="ORF">SAMN04487935_0715</name>
</gene>
<name>A0A1G8SXD6_9FLAO</name>
<evidence type="ECO:0000313" key="4">
    <source>
        <dbReference type="Proteomes" id="UP000199580"/>
    </source>
</evidence>
<dbReference type="AlphaFoldDB" id="A0A1G8SXD6"/>
<reference evidence="3 4" key="1">
    <citation type="submission" date="2016-10" db="EMBL/GenBank/DDBJ databases">
        <authorList>
            <person name="de Groot N.N."/>
        </authorList>
    </citation>
    <scope>NUCLEOTIDE SEQUENCE [LARGE SCALE GENOMIC DNA]</scope>
    <source>
        <strain evidence="3 4">CGMCC 1.10076</strain>
    </source>
</reference>
<feature type="compositionally biased region" description="Low complexity" evidence="1">
    <location>
        <begin position="46"/>
        <end position="80"/>
    </location>
</feature>
<feature type="compositionally biased region" description="Basic and acidic residues" evidence="1">
    <location>
        <begin position="82"/>
        <end position="91"/>
    </location>
</feature>
<feature type="region of interest" description="Disordered" evidence="1">
    <location>
        <begin position="18"/>
        <end position="91"/>
    </location>
</feature>
<feature type="signal peptide" evidence="2">
    <location>
        <begin position="1"/>
        <end position="18"/>
    </location>
</feature>